<dbReference type="Gene3D" id="2.40.10.240">
    <property type="entry name" value="QueA-like"/>
    <property type="match status" value="1"/>
</dbReference>
<keyword evidence="3" id="KW-0949">S-adenosyl-L-methionine</keyword>
<dbReference type="Pfam" id="PF02547">
    <property type="entry name" value="Queuosine_synth"/>
    <property type="match status" value="1"/>
</dbReference>
<evidence type="ECO:0000256" key="4">
    <source>
        <dbReference type="ARBA" id="ARBA00022785"/>
    </source>
</evidence>
<dbReference type="PANTHER" id="PTHR30307:SF0">
    <property type="entry name" value="S-ADENOSYLMETHIONINE:TRNA RIBOSYLTRANSFERASE-ISOMERASE"/>
    <property type="match status" value="1"/>
</dbReference>
<dbReference type="InterPro" id="IPR042119">
    <property type="entry name" value="QueA_dom2"/>
</dbReference>
<reference evidence="5" key="1">
    <citation type="submission" date="2024-06" db="EMBL/GenBank/DDBJ databases">
        <title>Diversity, functionality, and evolutionary history of bacterial symbionts in false click beetles (Coleoptera, Throscidae).</title>
        <authorList>
            <person name="Wierz J.C."/>
            <person name="Malm H."/>
            <person name="Kaltenpoth M."/>
            <person name="Engl T."/>
        </authorList>
    </citation>
    <scope>NUCLEOTIDE SEQUENCE</scope>
    <source>
        <strain evidence="5">Tcar</strain>
    </source>
</reference>
<dbReference type="AlphaFoldDB" id="A0AAU7QSJ0"/>
<keyword evidence="4" id="KW-0671">Queuosine biosynthesis</keyword>
<evidence type="ECO:0000313" key="5">
    <source>
        <dbReference type="EMBL" id="XBT18701.1"/>
    </source>
</evidence>
<name>A0AAU7QSJ0_9FLAO</name>
<evidence type="ECO:0000256" key="1">
    <source>
        <dbReference type="ARBA" id="ARBA00022490"/>
    </source>
</evidence>
<dbReference type="SUPFAM" id="SSF111337">
    <property type="entry name" value="QueA-like"/>
    <property type="match status" value="1"/>
</dbReference>
<dbReference type="EMBL" id="CP157896">
    <property type="protein sequence ID" value="XBT18701.1"/>
    <property type="molecule type" value="Genomic_DNA"/>
</dbReference>
<dbReference type="GO" id="GO:0051075">
    <property type="term" value="F:S-adenosylmethionine:tRNA ribosyltransferase-isomerase activity"/>
    <property type="evidence" value="ECO:0007669"/>
    <property type="project" value="TreeGrafter"/>
</dbReference>
<accession>A0AAU7QSJ0</accession>
<evidence type="ECO:0000256" key="2">
    <source>
        <dbReference type="ARBA" id="ARBA00022679"/>
    </source>
</evidence>
<proteinExistence type="predicted"/>
<keyword evidence="1" id="KW-0963">Cytoplasm</keyword>
<evidence type="ECO:0000256" key="3">
    <source>
        <dbReference type="ARBA" id="ARBA00022691"/>
    </source>
</evidence>
<sequence length="334" mass="40722">MKKKNIRNNIIKNKKKIKLMVINYKKKIIIHDSFINIYKYFKKKDIIIYNNIKTYKSIILGYKKKTKNKIKIILINKIKKNIWEASITPSKKIRTNNKINFYNKKKKILTIQIIDNTNTKYRLVKIIFKKYKLKKIIKKIGKYYLPKYIKSNFNYKKYKNYFNSKNIKKKSIILPTENINFNNKIFLKLKSNNIKFIKISSLINHLYFNKKIFNNIFENFKINKKIKKIFLNIKKYKNKKITAIGINILKIIENNINNFNIYKYKKWINNNFNNNFKFKIINTLLCNLNIKNTIYYLFLKKFIKNINIFKLYKIIKKNKYKLGIFGDYILIIKK</sequence>
<gene>
    <name evidence="5" type="ORF">ABNO60_00020</name>
</gene>
<keyword evidence="2" id="KW-0808">Transferase</keyword>
<dbReference type="Gene3D" id="3.40.1780.10">
    <property type="entry name" value="QueA-like"/>
    <property type="match status" value="1"/>
</dbReference>
<dbReference type="InterPro" id="IPR003699">
    <property type="entry name" value="QueA"/>
</dbReference>
<dbReference type="InterPro" id="IPR036100">
    <property type="entry name" value="QueA_sf"/>
</dbReference>
<dbReference type="PANTHER" id="PTHR30307">
    <property type="entry name" value="S-ADENOSYLMETHIONINE:TRNA RIBOSYLTRANSFERASE-ISOMERASE"/>
    <property type="match status" value="1"/>
</dbReference>
<organism evidence="5">
    <name type="scientific">Candidatus Shikimatogenerans sp. Tcar</name>
    <dbReference type="NCBI Taxonomy" id="3158565"/>
    <lineage>
        <taxon>Bacteria</taxon>
        <taxon>Pseudomonadati</taxon>
        <taxon>Bacteroidota</taxon>
        <taxon>Flavobacteriia</taxon>
        <taxon>Flavobacteriales</taxon>
        <taxon>Candidatus Shikimatogenerans</taxon>
    </lineage>
</organism>
<protein>
    <submittedName>
        <fullName evidence="5">S-adenosylmethionine:tRNA ribosyltransferase-isomerase</fullName>
    </submittedName>
</protein>
<dbReference type="GO" id="GO:0008616">
    <property type="term" value="P:tRNA queuosine(34) biosynthetic process"/>
    <property type="evidence" value="ECO:0007669"/>
    <property type="project" value="UniProtKB-KW"/>
</dbReference>
<dbReference type="InterPro" id="IPR042118">
    <property type="entry name" value="QueA_dom1"/>
</dbReference>